<feature type="compositionally biased region" description="Polar residues" evidence="1">
    <location>
        <begin position="96"/>
        <end position="110"/>
    </location>
</feature>
<name>A0A9P6AP59_9AGAM</name>
<feature type="region of interest" description="Disordered" evidence="1">
    <location>
        <begin position="84"/>
        <end position="110"/>
    </location>
</feature>
<dbReference type="Proteomes" id="UP000886523">
    <property type="component" value="Unassembled WGS sequence"/>
</dbReference>
<evidence type="ECO:0000313" key="2">
    <source>
        <dbReference type="EMBL" id="KAF9509054.1"/>
    </source>
</evidence>
<dbReference type="EMBL" id="MU129044">
    <property type="protein sequence ID" value="KAF9509054.1"/>
    <property type="molecule type" value="Genomic_DNA"/>
</dbReference>
<sequence>MVQTKRMRSKGNATRCQCGEEMSTRAVATELSAHMAVNPYNENGSMALLHARTWDSRSPYIVVIACTMALFLEGVRCETAKPLVERNGKKPRQKSQRQGNVKMTPAPQRNTFRCPGNFGCSIFHPFDMDGTTILRRSPQYPKILTLALHTMEPSEEVLAALANTSVLVSYLHTRRGYAFALVPLNIDYCVLLPCMHAGTPIPFRVWNEQYYLGLGTFRISIIYPGVTIPPISLEDPIASRSTNSSAYLPSTSRPLSLHPAMTESGAILASFQGTWAYSIFYLFYFYDRRLGADHSLELKVVHFTFLDLTSPPSLAERSQALGTILHPHLLGRSEGWVQTLNPHARGKEILKYFMAGQKSTSVKSRVFGRQVIYRTSKRTNERGSA</sequence>
<protein>
    <submittedName>
        <fullName evidence="2">Uncharacterized protein</fullName>
    </submittedName>
</protein>
<keyword evidence="3" id="KW-1185">Reference proteome</keyword>
<dbReference type="AlphaFoldDB" id="A0A9P6AP59"/>
<accession>A0A9P6AP59</accession>
<comment type="caution">
    <text evidence="2">The sequence shown here is derived from an EMBL/GenBank/DDBJ whole genome shotgun (WGS) entry which is preliminary data.</text>
</comment>
<evidence type="ECO:0000256" key="1">
    <source>
        <dbReference type="SAM" id="MobiDB-lite"/>
    </source>
</evidence>
<gene>
    <name evidence="2" type="ORF">BS47DRAFT_1365515</name>
</gene>
<organism evidence="2 3">
    <name type="scientific">Hydnum rufescens UP504</name>
    <dbReference type="NCBI Taxonomy" id="1448309"/>
    <lineage>
        <taxon>Eukaryota</taxon>
        <taxon>Fungi</taxon>
        <taxon>Dikarya</taxon>
        <taxon>Basidiomycota</taxon>
        <taxon>Agaricomycotina</taxon>
        <taxon>Agaricomycetes</taxon>
        <taxon>Cantharellales</taxon>
        <taxon>Hydnaceae</taxon>
        <taxon>Hydnum</taxon>
    </lineage>
</organism>
<evidence type="ECO:0000313" key="3">
    <source>
        <dbReference type="Proteomes" id="UP000886523"/>
    </source>
</evidence>
<proteinExistence type="predicted"/>
<reference evidence="2" key="1">
    <citation type="journal article" date="2020" name="Nat. Commun.">
        <title>Large-scale genome sequencing of mycorrhizal fungi provides insights into the early evolution of symbiotic traits.</title>
        <authorList>
            <person name="Miyauchi S."/>
            <person name="Kiss E."/>
            <person name="Kuo A."/>
            <person name="Drula E."/>
            <person name="Kohler A."/>
            <person name="Sanchez-Garcia M."/>
            <person name="Morin E."/>
            <person name="Andreopoulos B."/>
            <person name="Barry K.W."/>
            <person name="Bonito G."/>
            <person name="Buee M."/>
            <person name="Carver A."/>
            <person name="Chen C."/>
            <person name="Cichocki N."/>
            <person name="Clum A."/>
            <person name="Culley D."/>
            <person name="Crous P.W."/>
            <person name="Fauchery L."/>
            <person name="Girlanda M."/>
            <person name="Hayes R.D."/>
            <person name="Keri Z."/>
            <person name="LaButti K."/>
            <person name="Lipzen A."/>
            <person name="Lombard V."/>
            <person name="Magnuson J."/>
            <person name="Maillard F."/>
            <person name="Murat C."/>
            <person name="Nolan M."/>
            <person name="Ohm R.A."/>
            <person name="Pangilinan J."/>
            <person name="Pereira M.F."/>
            <person name="Perotto S."/>
            <person name="Peter M."/>
            <person name="Pfister S."/>
            <person name="Riley R."/>
            <person name="Sitrit Y."/>
            <person name="Stielow J.B."/>
            <person name="Szollosi G."/>
            <person name="Zifcakova L."/>
            <person name="Stursova M."/>
            <person name="Spatafora J.W."/>
            <person name="Tedersoo L."/>
            <person name="Vaario L.M."/>
            <person name="Yamada A."/>
            <person name="Yan M."/>
            <person name="Wang P."/>
            <person name="Xu J."/>
            <person name="Bruns T."/>
            <person name="Baldrian P."/>
            <person name="Vilgalys R."/>
            <person name="Dunand C."/>
            <person name="Henrissat B."/>
            <person name="Grigoriev I.V."/>
            <person name="Hibbett D."/>
            <person name="Nagy L.G."/>
            <person name="Martin F.M."/>
        </authorList>
    </citation>
    <scope>NUCLEOTIDE SEQUENCE</scope>
    <source>
        <strain evidence="2">UP504</strain>
    </source>
</reference>